<evidence type="ECO:0000259" key="2">
    <source>
        <dbReference type="Pfam" id="PF01728"/>
    </source>
</evidence>
<dbReference type="Proteomes" id="UP000292702">
    <property type="component" value="Unassembled WGS sequence"/>
</dbReference>
<dbReference type="AlphaFoldDB" id="A0A4R0RJF2"/>
<dbReference type="STRING" id="92696.A0A4R0RJF2"/>
<sequence length="498" mass="55537">MSTQPSLSVQILDEMPKGADKLTAFERLILLSSPTFSRLLAAKSTYRAHPAVIEKFDTRHKQLQESSPSSNPSYRIEYEKIIERMSLSHDEIFQNNCIGRFLDLGCSPGGFSNWLLESNPGSEGVGITLPNADAPFTMSLDGTHLRDSRYTLLFHDIIKVVIPSLNLTSYNPLDGLSSIQQESHVSSGSTGIYDLVVAGAFPTMKHMVSWWERAKLALCQILIAFTNLKQGGSCIIVVKTKPFRYLVEIIALLRRCFDKVTASKGGHLVKSTSYIVCRDFRLSGSQMEETVETLRMALRKLNDITGDTVPEHQNTDEGHRNERSLALLETCSDEELIEREQRSFLDIFEPLWQVQHNSIQADLDRYASQGTNTRTSFTFRRHAQNDTPWTRRPEPILTNMPSVGSPSRSPESATVSASSPVWRRQTTPATSPSASESSDWRAARRGRVEQGTDSGAQGGYVENPIFKREHRSTDASTSAPGTSSYTSKAGQGEWRKVK</sequence>
<dbReference type="Pfam" id="PF01728">
    <property type="entry name" value="FtsJ"/>
    <property type="match status" value="1"/>
</dbReference>
<feature type="domain" description="Ribosomal RNA methyltransferase FtsJ" evidence="2">
    <location>
        <begin position="92"/>
        <end position="279"/>
    </location>
</feature>
<feature type="compositionally biased region" description="Polar residues" evidence="1">
    <location>
        <begin position="474"/>
        <end position="489"/>
    </location>
</feature>
<comment type="caution">
    <text evidence="3">The sequence shown here is derived from an EMBL/GenBank/DDBJ whole genome shotgun (WGS) entry which is preliminary data.</text>
</comment>
<evidence type="ECO:0000313" key="4">
    <source>
        <dbReference type="Proteomes" id="UP000292702"/>
    </source>
</evidence>
<keyword evidence="4" id="KW-1185">Reference proteome</keyword>
<name>A0A4R0RJF2_9APHY</name>
<evidence type="ECO:0000313" key="3">
    <source>
        <dbReference type="EMBL" id="TCD67616.1"/>
    </source>
</evidence>
<dbReference type="GO" id="GO:0008168">
    <property type="term" value="F:methyltransferase activity"/>
    <property type="evidence" value="ECO:0007669"/>
    <property type="project" value="InterPro"/>
</dbReference>
<protein>
    <recommendedName>
        <fullName evidence="2">Ribosomal RNA methyltransferase FtsJ domain-containing protein</fullName>
    </recommendedName>
</protein>
<accession>A0A4R0RJF2</accession>
<organism evidence="3 4">
    <name type="scientific">Steccherinum ochraceum</name>
    <dbReference type="NCBI Taxonomy" id="92696"/>
    <lineage>
        <taxon>Eukaryota</taxon>
        <taxon>Fungi</taxon>
        <taxon>Dikarya</taxon>
        <taxon>Basidiomycota</taxon>
        <taxon>Agaricomycotina</taxon>
        <taxon>Agaricomycetes</taxon>
        <taxon>Polyporales</taxon>
        <taxon>Steccherinaceae</taxon>
        <taxon>Steccherinum</taxon>
    </lineage>
</organism>
<feature type="compositionally biased region" description="Low complexity" evidence="1">
    <location>
        <begin position="426"/>
        <end position="437"/>
    </location>
</feature>
<dbReference type="SUPFAM" id="SSF53335">
    <property type="entry name" value="S-adenosyl-L-methionine-dependent methyltransferases"/>
    <property type="match status" value="1"/>
</dbReference>
<feature type="region of interest" description="Disordered" evidence="1">
    <location>
        <begin position="374"/>
        <end position="498"/>
    </location>
</feature>
<reference evidence="3 4" key="1">
    <citation type="submission" date="2018-11" db="EMBL/GenBank/DDBJ databases">
        <title>Genome assembly of Steccherinum ochraceum LE-BIN_3174, the white-rot fungus of the Steccherinaceae family (The Residual Polyporoid clade, Polyporales, Basidiomycota).</title>
        <authorList>
            <person name="Fedorova T.V."/>
            <person name="Glazunova O.A."/>
            <person name="Landesman E.O."/>
            <person name="Moiseenko K.V."/>
            <person name="Psurtseva N.V."/>
            <person name="Savinova O.S."/>
            <person name="Shakhova N.V."/>
            <person name="Tyazhelova T.V."/>
            <person name="Vasina D.V."/>
        </authorList>
    </citation>
    <scope>NUCLEOTIDE SEQUENCE [LARGE SCALE GENOMIC DNA]</scope>
    <source>
        <strain evidence="3 4">LE-BIN_3174</strain>
    </source>
</reference>
<feature type="compositionally biased region" description="Basic and acidic residues" evidence="1">
    <location>
        <begin position="438"/>
        <end position="450"/>
    </location>
</feature>
<dbReference type="Gene3D" id="3.40.50.12760">
    <property type="match status" value="1"/>
</dbReference>
<dbReference type="OrthoDB" id="417125at2759"/>
<feature type="compositionally biased region" description="Polar residues" evidence="1">
    <location>
        <begin position="399"/>
        <end position="419"/>
    </location>
</feature>
<proteinExistence type="predicted"/>
<dbReference type="GO" id="GO:0032259">
    <property type="term" value="P:methylation"/>
    <property type="evidence" value="ECO:0007669"/>
    <property type="project" value="InterPro"/>
</dbReference>
<dbReference type="InterPro" id="IPR029063">
    <property type="entry name" value="SAM-dependent_MTases_sf"/>
</dbReference>
<dbReference type="EMBL" id="RWJN01000091">
    <property type="protein sequence ID" value="TCD67616.1"/>
    <property type="molecule type" value="Genomic_DNA"/>
</dbReference>
<dbReference type="InterPro" id="IPR002877">
    <property type="entry name" value="RNA_MeTrfase_FtsJ_dom"/>
</dbReference>
<gene>
    <name evidence="3" type="ORF">EIP91_012181</name>
</gene>
<evidence type="ECO:0000256" key="1">
    <source>
        <dbReference type="SAM" id="MobiDB-lite"/>
    </source>
</evidence>